<dbReference type="GO" id="GO:0005634">
    <property type="term" value="C:nucleus"/>
    <property type="evidence" value="ECO:0007669"/>
    <property type="project" value="UniProtKB-SubCell"/>
</dbReference>
<evidence type="ECO:0000256" key="2">
    <source>
        <dbReference type="ARBA" id="ARBA00004123"/>
    </source>
</evidence>
<evidence type="ECO:0000256" key="17">
    <source>
        <dbReference type="ARBA" id="ARBA00068299"/>
    </source>
</evidence>
<evidence type="ECO:0000313" key="23">
    <source>
        <dbReference type="Proteomes" id="UP001221898"/>
    </source>
</evidence>
<name>A0AAD7T3E0_9TELE</name>
<dbReference type="PANTHER" id="PTHR11139:SF71">
    <property type="entry name" value="SERINE_THREONINE-PROTEIN KINASE SMG1"/>
    <property type="match status" value="1"/>
</dbReference>
<dbReference type="GO" id="GO:0000077">
    <property type="term" value="P:DNA damage checkpoint signaling"/>
    <property type="evidence" value="ECO:0007669"/>
    <property type="project" value="TreeGrafter"/>
</dbReference>
<dbReference type="InterPro" id="IPR011989">
    <property type="entry name" value="ARM-like"/>
</dbReference>
<keyword evidence="8" id="KW-0808">Transferase</keyword>
<reference evidence="22" key="1">
    <citation type="journal article" date="2023" name="Science">
        <title>Genome structures resolve the early diversification of teleost fishes.</title>
        <authorList>
            <person name="Parey E."/>
            <person name="Louis A."/>
            <person name="Montfort J."/>
            <person name="Bouchez O."/>
            <person name="Roques C."/>
            <person name="Iampietro C."/>
            <person name="Lluch J."/>
            <person name="Castinel A."/>
            <person name="Donnadieu C."/>
            <person name="Desvignes T."/>
            <person name="Floi Bucao C."/>
            <person name="Jouanno E."/>
            <person name="Wen M."/>
            <person name="Mejri S."/>
            <person name="Dirks R."/>
            <person name="Jansen H."/>
            <person name="Henkel C."/>
            <person name="Chen W.J."/>
            <person name="Zahm M."/>
            <person name="Cabau C."/>
            <person name="Klopp C."/>
            <person name="Thompson A.W."/>
            <person name="Robinson-Rechavi M."/>
            <person name="Braasch I."/>
            <person name="Lecointre G."/>
            <person name="Bobe J."/>
            <person name="Postlethwait J.H."/>
            <person name="Berthelot C."/>
            <person name="Roest Crollius H."/>
            <person name="Guiguen Y."/>
        </authorList>
    </citation>
    <scope>NUCLEOTIDE SEQUENCE</scope>
    <source>
        <strain evidence="22">NC1722</strain>
    </source>
</reference>
<dbReference type="FunFam" id="3.30.1010.10:FF:000010">
    <property type="entry name" value="serine/threonine-protein kinase SMG1 isoform X1"/>
    <property type="match status" value="1"/>
</dbReference>
<evidence type="ECO:0000256" key="1">
    <source>
        <dbReference type="ARBA" id="ARBA00001936"/>
    </source>
</evidence>
<dbReference type="GO" id="GO:0000723">
    <property type="term" value="P:telomere maintenance"/>
    <property type="evidence" value="ECO:0007669"/>
    <property type="project" value="TreeGrafter"/>
</dbReference>
<feature type="compositionally biased region" description="Basic and acidic residues" evidence="19">
    <location>
        <begin position="121"/>
        <end position="137"/>
    </location>
</feature>
<dbReference type="SUPFAM" id="SSF56112">
    <property type="entry name" value="Protein kinase-like (PK-like)"/>
    <property type="match status" value="1"/>
</dbReference>
<evidence type="ECO:0000256" key="14">
    <source>
        <dbReference type="ARBA" id="ARBA00023242"/>
    </source>
</evidence>
<comment type="catalytic activity">
    <reaction evidence="16">
        <text>L-seryl-[protein] + ATP = O-phospho-L-seryl-[protein] + ADP + H(+)</text>
        <dbReference type="Rhea" id="RHEA:17989"/>
        <dbReference type="Rhea" id="RHEA-COMP:9863"/>
        <dbReference type="Rhea" id="RHEA-COMP:11604"/>
        <dbReference type="ChEBI" id="CHEBI:15378"/>
        <dbReference type="ChEBI" id="CHEBI:29999"/>
        <dbReference type="ChEBI" id="CHEBI:30616"/>
        <dbReference type="ChEBI" id="CHEBI:83421"/>
        <dbReference type="ChEBI" id="CHEBI:456216"/>
        <dbReference type="EC" id="2.7.11.1"/>
    </reaction>
</comment>
<dbReference type="SMART" id="SM01345">
    <property type="entry name" value="Rapamycin_bind"/>
    <property type="match status" value="1"/>
</dbReference>
<dbReference type="EC" id="2.7.11.1" evidence="5"/>
<dbReference type="InterPro" id="IPR000403">
    <property type="entry name" value="PI3/4_kinase_cat_dom"/>
</dbReference>
<feature type="region of interest" description="Disordered" evidence="19">
    <location>
        <begin position="1788"/>
        <end position="1830"/>
    </location>
</feature>
<dbReference type="SMART" id="SM01343">
    <property type="entry name" value="FATC"/>
    <property type="match status" value="1"/>
</dbReference>
<dbReference type="InterPro" id="IPR016024">
    <property type="entry name" value="ARM-type_fold"/>
</dbReference>
<feature type="domain" description="FATC" evidence="21">
    <location>
        <begin position="3574"/>
        <end position="3606"/>
    </location>
</feature>
<feature type="region of interest" description="Disordered" evidence="19">
    <location>
        <begin position="3492"/>
        <end position="3546"/>
    </location>
</feature>
<dbReference type="InterPro" id="IPR018936">
    <property type="entry name" value="PI3/4_kinase_CS"/>
</dbReference>
<dbReference type="InterPro" id="IPR035175">
    <property type="entry name" value="SMG1_N"/>
</dbReference>
<keyword evidence="10" id="KW-0418">Kinase</keyword>
<dbReference type="Gene3D" id="3.30.1010.10">
    <property type="entry name" value="Phosphatidylinositol 3-kinase Catalytic Subunit, Chain A, domain 4"/>
    <property type="match status" value="1"/>
</dbReference>
<organism evidence="22 23">
    <name type="scientific">Aldrovandia affinis</name>
    <dbReference type="NCBI Taxonomy" id="143900"/>
    <lineage>
        <taxon>Eukaryota</taxon>
        <taxon>Metazoa</taxon>
        <taxon>Chordata</taxon>
        <taxon>Craniata</taxon>
        <taxon>Vertebrata</taxon>
        <taxon>Euteleostomi</taxon>
        <taxon>Actinopterygii</taxon>
        <taxon>Neopterygii</taxon>
        <taxon>Teleostei</taxon>
        <taxon>Notacanthiformes</taxon>
        <taxon>Halosauridae</taxon>
        <taxon>Aldrovandia</taxon>
    </lineage>
</organism>
<feature type="compositionally biased region" description="Basic and acidic residues" evidence="19">
    <location>
        <begin position="16"/>
        <end position="29"/>
    </location>
</feature>
<keyword evidence="23" id="KW-1185">Reference proteome</keyword>
<dbReference type="PROSITE" id="PS50290">
    <property type="entry name" value="PI3_4_KINASE_3"/>
    <property type="match status" value="1"/>
</dbReference>
<feature type="compositionally biased region" description="Low complexity" evidence="19">
    <location>
        <begin position="1800"/>
        <end position="1816"/>
    </location>
</feature>
<dbReference type="Pfam" id="PF02260">
    <property type="entry name" value="FATC"/>
    <property type="match status" value="1"/>
</dbReference>
<keyword evidence="12" id="KW-0866">Nonsense-mediated mRNA decay</keyword>
<dbReference type="Gene3D" id="1.25.10.10">
    <property type="entry name" value="Leucine-rich Repeat Variant"/>
    <property type="match status" value="1"/>
</dbReference>
<comment type="caution">
    <text evidence="22">The sequence shown here is derived from an EMBL/GenBank/DDBJ whole genome shotgun (WGS) entry which is preliminary data.</text>
</comment>
<evidence type="ECO:0000256" key="11">
    <source>
        <dbReference type="ARBA" id="ARBA00022840"/>
    </source>
</evidence>
<evidence type="ECO:0000256" key="16">
    <source>
        <dbReference type="ARBA" id="ARBA00048679"/>
    </source>
</evidence>
<dbReference type="CDD" id="cd05170">
    <property type="entry name" value="PIKKc_SMG1"/>
    <property type="match status" value="1"/>
</dbReference>
<feature type="coiled-coil region" evidence="18">
    <location>
        <begin position="2462"/>
        <end position="2492"/>
    </location>
</feature>
<evidence type="ECO:0000259" key="21">
    <source>
        <dbReference type="PROSITE" id="PS51190"/>
    </source>
</evidence>
<dbReference type="PROSITE" id="PS00916">
    <property type="entry name" value="PI3_4_KINASE_2"/>
    <property type="match status" value="1"/>
</dbReference>
<dbReference type="GO" id="GO:0004674">
    <property type="term" value="F:protein serine/threonine kinase activity"/>
    <property type="evidence" value="ECO:0007669"/>
    <property type="project" value="UniProtKB-KW"/>
</dbReference>
<evidence type="ECO:0000256" key="5">
    <source>
        <dbReference type="ARBA" id="ARBA00012513"/>
    </source>
</evidence>
<comment type="catalytic activity">
    <reaction evidence="15">
        <text>L-threonyl-[protein] + ATP = O-phospho-L-threonyl-[protein] + ADP + H(+)</text>
        <dbReference type="Rhea" id="RHEA:46608"/>
        <dbReference type="Rhea" id="RHEA-COMP:11060"/>
        <dbReference type="Rhea" id="RHEA-COMP:11605"/>
        <dbReference type="ChEBI" id="CHEBI:15378"/>
        <dbReference type="ChEBI" id="CHEBI:30013"/>
        <dbReference type="ChEBI" id="CHEBI:30616"/>
        <dbReference type="ChEBI" id="CHEBI:61977"/>
        <dbReference type="ChEBI" id="CHEBI:456216"/>
        <dbReference type="EC" id="2.7.11.1"/>
    </reaction>
</comment>
<keyword evidence="13" id="KW-0464">Manganese</keyword>
<dbReference type="EMBL" id="JAINUG010000015">
    <property type="protein sequence ID" value="KAJ8413603.1"/>
    <property type="molecule type" value="Genomic_DNA"/>
</dbReference>
<dbReference type="FunFam" id="1.25.10.10:FF:000136">
    <property type="entry name" value="serine/threonine-protein kinase SMG1 isoform X1"/>
    <property type="match status" value="1"/>
</dbReference>
<keyword evidence="6" id="KW-0963">Cytoplasm</keyword>
<evidence type="ECO:0000256" key="6">
    <source>
        <dbReference type="ARBA" id="ARBA00022490"/>
    </source>
</evidence>
<evidence type="ECO:0000256" key="7">
    <source>
        <dbReference type="ARBA" id="ARBA00022527"/>
    </source>
</evidence>
<keyword evidence="11" id="KW-0067">ATP-binding</keyword>
<dbReference type="Pfam" id="PF15785">
    <property type="entry name" value="SMG1"/>
    <property type="match status" value="1"/>
</dbReference>
<dbReference type="PROSITE" id="PS51190">
    <property type="entry name" value="FATC"/>
    <property type="match status" value="1"/>
</dbReference>
<dbReference type="GO" id="GO:0005524">
    <property type="term" value="F:ATP binding"/>
    <property type="evidence" value="ECO:0007669"/>
    <property type="project" value="UniProtKB-KW"/>
</dbReference>
<dbReference type="InterPro" id="IPR011009">
    <property type="entry name" value="Kinase-like_dom_sf"/>
</dbReference>
<evidence type="ECO:0000256" key="18">
    <source>
        <dbReference type="SAM" id="Coils"/>
    </source>
</evidence>
<gene>
    <name evidence="22" type="ORF">AAFF_G00081100</name>
</gene>
<evidence type="ECO:0000256" key="10">
    <source>
        <dbReference type="ARBA" id="ARBA00022777"/>
    </source>
</evidence>
<evidence type="ECO:0000256" key="4">
    <source>
        <dbReference type="ARBA" id="ARBA00011031"/>
    </source>
</evidence>
<dbReference type="InterPro" id="IPR003152">
    <property type="entry name" value="FATC_dom"/>
</dbReference>
<dbReference type="GO" id="GO:0005737">
    <property type="term" value="C:cytoplasm"/>
    <property type="evidence" value="ECO:0007669"/>
    <property type="project" value="UniProtKB-SubCell"/>
</dbReference>
<dbReference type="InterPro" id="IPR050517">
    <property type="entry name" value="DDR_Repair_Kinase"/>
</dbReference>
<evidence type="ECO:0000256" key="13">
    <source>
        <dbReference type="ARBA" id="ARBA00023211"/>
    </source>
</evidence>
<dbReference type="Gene3D" id="1.10.1070.11">
    <property type="entry name" value="Phosphatidylinositol 3-/4-kinase, catalytic domain"/>
    <property type="match status" value="1"/>
</dbReference>
<dbReference type="InterPro" id="IPR039414">
    <property type="entry name" value="SMG1_PIKKc"/>
</dbReference>
<proteinExistence type="inferred from homology"/>
<dbReference type="SMART" id="SM00146">
    <property type="entry name" value="PI3Kc"/>
    <property type="match status" value="1"/>
</dbReference>
<feature type="region of interest" description="Disordered" evidence="19">
    <location>
        <begin position="1"/>
        <end position="77"/>
    </location>
</feature>
<evidence type="ECO:0000259" key="20">
    <source>
        <dbReference type="PROSITE" id="PS50290"/>
    </source>
</evidence>
<dbReference type="SUPFAM" id="SSF48371">
    <property type="entry name" value="ARM repeat"/>
    <property type="match status" value="1"/>
</dbReference>
<feature type="compositionally biased region" description="Polar residues" evidence="19">
    <location>
        <begin position="3493"/>
        <end position="3504"/>
    </location>
</feature>
<evidence type="ECO:0000256" key="19">
    <source>
        <dbReference type="SAM" id="MobiDB-lite"/>
    </source>
</evidence>
<evidence type="ECO:0000256" key="15">
    <source>
        <dbReference type="ARBA" id="ARBA00047899"/>
    </source>
</evidence>
<sequence>MSRRALGSRLNSAHKLQREWNDWQPRGDRASATQDGAKCSAPGDCGVASLFDTPPSDLPDTPPPRNEALTAASTLGEGGGYEVDGGVCENTFHWKTLGQELRVNDVTVDSTSFQHGNRALASKDMRKSQDRSLPHSDESRLANLLRRVSREDDRDRRLATMKQLRDFIQHPENKVVLAKQLDTILTALNDVLNESSKLLQELRQEAACCLGLLCVSLGYETEKIFKWIFLKFTSSTKDEVKLLHLVATYKALETAGERKGFSSAMQLVMSSLQSILENLDTPELLCQSVKCILLVARCYPHIFSTNFRDTVDILVGWHIDHTQRSSLTMQVSGWLQSLEQFWVADLAFSTTLLGQFLEDMEAYAEDLSHVASGESVDEDIPPPSVSLPKLAALLRVFSTVVRSIGERFNPIRGPPITEAYVTDVLNRVLACVTTAKQVFFSEAVLTAANECVCVLLVSVDSGMSQLMDAVIAYGLNQLESCQACGPEYCVAVLNLLTLIVDQINTKLPSSFVEKLLAPDSQLLELRFHREKGVVAAALGVYQAVLSLKNIPTLEAAYKLVLGEMGCSLNSLLTPLGLPSACPHIQHAAFDQVQLAPDRAEFTLIFNLSALTTIGNTKNSLIGMWALSPTVFALLSQNLLVVHSELSVYHPVVQYSVLYTLYSHCTRHDHFISSSLSSSSPSLFDGAVISTVTTATKKHFTTLLSLLGMLLSKEQLYAEARRLLLNWALEVSLVMKKSETYMPLFSLPSFHKFCKGLLANALNEDSAVCLQTCNSLQVLSMSLSTELLQRCVDVCRVQLVHSAIRVRQAFGKLLKTIPLDVVLSNRGQAEIQDISLAIRRHMSKAPSNTFHPQDFSDLISFILYGTVHRGGKEPWLERLFHSCQRLEKREAAAAVPRTLLKTEAVLWQWAVWEAAQFTVLSKLRTPLGRAQDTFQTIEGIIRSLAAHSLNPEQELSQWSGGESDEGHHTNQVRLALLLQFLENLEKLMYNAYEGCANALTAPPKGIRTFFYTNRQTCQDWLTRIRMALMRVGLLSGQPAVTVRHGFDLLAEIKSSSAHASDMEVPVVMLVEALCELRCPEAIQGLAAWSSAVAGRSLGWVGSVALQAEGRFEKAAAEYQEQLGAITGVDCSIKSFDRSLMKGTSASGSPKNTGNGEARKTVLLKPSECSPEVLNFLANKTCECYVALSDWASVQEWQASVLAVKKATSGSTITLKTDFNYIRALSSFEDGDFTECQEQLGLLPGEDFGFLNSTSRDKLDLKRLLPAVLSPDPTELQKAIEVQLLRSAVGVVTSATQSEQEQKTPPTTETLVKYLKQTGRVSLGPLRLSTLTLSGSLPTMSTLQLQCATYLESTLTSQLSSEDCLVPLCSQALGTCKQQDVQPWLHALRYTMFQRQLSIKLKGSSAPIDTHLMELCLTAVKFARKQGNIALATRLLGQCSDTPIKSCSGGADLVNLFKNLSLEGTVGEKWGPELEIEKAKVLCTAGQSASAMEMLSLCALSYCRSGKSEQAACRSVLTLCKWLLADWKDLTPQLKQAVKRNAGSPSLSPLSKNIAALLELPVEDQAAPRITAETTVSVGVGEADFVLGQLYQLSTAQAPDLAKSWAALASWAYRWGRKVVDNASQGEGVPLLSGEKQEIQELLPECTNDEDKETIFSILGQAMCRPAGIQDEDMALQNEDDEEDDMVDVIWRQLLSSCPWLSEVEESVTEGLIRVWRRVVDRIFSLYRVSCRAYFTFLKLNAGQVPVDEDDPKLLLSNQNAKQSSDDIIVMATLRLLRLLVKHAGSCGRGWSSGSPPHPLHPGEASSPSSSPDSITPRRLPPPHPLPRHRGLHLPGREAQAAGNRLPSALPTFLSNIQGEALCGEGSEAGSGPASQESGKGDELVLCSSEDQAMMQDCYSKIVDKLSSASPTMVLQVQMLVGELRRVTVLWDELWLGVLQQQHMHVLRRIQQLEDEVKRVQNNNTLRKEEKLAIMREKHSALMRPVVFALDHVRTITAAPAETPHETWFQDNYGEAINNALEKLRNPSSPANPGSSWVPFKQIMLSLQQRAQKRASYLLKLDEISPRLAAMACTEMALPGEVSATDAVTIQNVGNTITILPTKTKPKKLYFLGSDGKNYPYLFKGLEDLHLDERIMQFLSIVNTMFTKVNQQESPHFHARHYSVTPLGTRSGLIQWVDGATPLFGLYKRWQQREAVLQAQKAQDSFQQPQNLPLVPRPSELYYSKIGPALKAVGLSLDVSRRDWPLGVMRDVLRELMEATPPNLLAKELWCSCTTPSEWWRVTQAYARSTAVMSMVGYIIGLGDRHLDNVLIDMTTGEVVHIDYNVCFEKGKSLRVPEKVPFRMTHNIETALGVTGVEGIFRLSCEQVVHMMRRGRETLLTLLEAFVYDPLVDWTAGGEVGFAGAVYGGGGQQAESKQSKREMERDITRSLFSSRVAEIKVNWFKNREEMLSVLPQMDSGVEEYLRLQEQLTQVEKLQGRLQEEMEFLEGAESQAEHLVHTLEHRYSEHTQLQSRERTVQEAIQGKLSDLEQWISQYQAAFASLEATQLASLLQEISSPIDLGPPSYVPATAFLQNAGQAHLISQCEQLEGEVGAMFQQRRGLLRGCLEHLHSYATVALLYPRSVLLRHRAHSWKQWMEELVCDMTGEHCQAIYRQYEMQFAPQPPPATCQFLSSTELALQHHVADTNARLLRQVDRLKGEGAGTSACEEQQQEIERCIAVFLRENGELGSFSLAGIIVSALCTLTRRNLVMEGAAASAGEQLVELTSRDGAWFLEELCSMSGNVTCLVQLLQQCQLLPHDLDLPSPSETAQAVYLANGVYTCLQELNTNFRQIIFPEALRCMLKGESTLEGMLLELDVLIEQCADGVSLQGLADALQAHLRNVAMGLEEEADDHYLDVTRMLRAQYSELIQPRSQEGSLQDTPKMSAGQMLLVAFDGTFAQLETAFGLLIDKLNKMEVPAAWRKIDVIREARAAQVNFFDKAQHRQVLEEIFFLKRLQSIRDFFRLCGSFSQTLSGTCPLPPDDAAPSNGPVALAKPAYRGSAAMSEEQMARPIKAFTADFVRQMLMGLPTQVLGLALCSALSALGTDVIAQVEAKDFGAEGKVSLDDLCKRAVEQGVQAGRLSQLLLNRATVLAGSYETAWKKLDLVRRLEGSVEACKVSLQRAQLHIAMFQWQHEDVLGTRNQPMSVSPPPRSIILSNMKKKLYKLSQDEASMASVQEKLATLEGSIEQRLKWAGGANPALAPVLQDFDATIAERRALVLKESQCASQVTFLCSTILNFEGLRTRTPEALSMDGALFDLLKRCQATCSYAAKFSSSVSPLELRLLHRLSSTVDLSIGGPDWLMCAQKHLTQEMSSERAVQGEREQQLDSVTETLQALVDTIKGILSNHNRQLADVKHLLRAMAKDEESALAEGEAVPYEGSVRQFLSEYKAWQDNVQIVLFTVVQATGQPRSQEQVELLQEIPATLKELKAQSQSVYNGLTSFAAAVRCSGPKTQPESMSQSARKALPRNLGTPADTPPSTLLITSKGLAPSPKRAVRDPKTGRAVQERNSYAVSVWKRVKAKLEGRDVDPNRRMSVTEQVDYVIKEATNVDNLAQLYEGWTAWV</sequence>
<dbReference type="Proteomes" id="UP001221898">
    <property type="component" value="Unassembled WGS sequence"/>
</dbReference>
<evidence type="ECO:0000256" key="12">
    <source>
        <dbReference type="ARBA" id="ARBA00023161"/>
    </source>
</evidence>
<keyword evidence="7" id="KW-0723">Serine/threonine-protein kinase</keyword>
<feature type="domain" description="PI3K/PI4K catalytic" evidence="20">
    <location>
        <begin position="2091"/>
        <end position="2430"/>
    </location>
</feature>
<dbReference type="Pfam" id="PF17229">
    <property type="entry name" value="SMG1_N"/>
    <property type="match status" value="1"/>
</dbReference>
<feature type="compositionally biased region" description="Pro residues" evidence="19">
    <location>
        <begin position="56"/>
        <end position="65"/>
    </location>
</feature>
<dbReference type="GO" id="GO:0000184">
    <property type="term" value="P:nuclear-transcribed mRNA catabolic process, nonsense-mediated decay"/>
    <property type="evidence" value="ECO:0007669"/>
    <property type="project" value="UniProtKB-KW"/>
</dbReference>
<dbReference type="FunFam" id="1.10.1070.11:FF:000008">
    <property type="entry name" value="serine/threonine-protein kinase SMG1 isoform X2"/>
    <property type="match status" value="1"/>
</dbReference>
<comment type="similarity">
    <text evidence="4">Belongs to the PI3/PI4-kinase family.</text>
</comment>
<evidence type="ECO:0000256" key="9">
    <source>
        <dbReference type="ARBA" id="ARBA00022741"/>
    </source>
</evidence>
<dbReference type="GO" id="GO:0006281">
    <property type="term" value="P:DNA repair"/>
    <property type="evidence" value="ECO:0007669"/>
    <property type="project" value="TreeGrafter"/>
</dbReference>
<dbReference type="InterPro" id="IPR031559">
    <property type="entry name" value="SMG1"/>
</dbReference>
<feature type="coiled-coil region" evidence="18">
    <location>
        <begin position="1934"/>
        <end position="1968"/>
    </location>
</feature>
<evidence type="ECO:0000256" key="3">
    <source>
        <dbReference type="ARBA" id="ARBA00004496"/>
    </source>
</evidence>
<comment type="subcellular location">
    <subcellularLocation>
        <location evidence="3">Cytoplasm</location>
    </subcellularLocation>
    <subcellularLocation>
        <location evidence="2">Nucleus</location>
    </subcellularLocation>
</comment>
<dbReference type="PANTHER" id="PTHR11139">
    <property type="entry name" value="ATAXIA TELANGIECTASIA MUTATED ATM -RELATED"/>
    <property type="match status" value="1"/>
</dbReference>
<dbReference type="GO" id="GO:0005694">
    <property type="term" value="C:chromosome"/>
    <property type="evidence" value="ECO:0007669"/>
    <property type="project" value="TreeGrafter"/>
</dbReference>
<keyword evidence="18" id="KW-0175">Coiled coil</keyword>
<evidence type="ECO:0000313" key="22">
    <source>
        <dbReference type="EMBL" id="KAJ8413603.1"/>
    </source>
</evidence>
<evidence type="ECO:0000256" key="8">
    <source>
        <dbReference type="ARBA" id="ARBA00022679"/>
    </source>
</evidence>
<protein>
    <recommendedName>
        <fullName evidence="17">Serine/threonine-protein kinase SMG1</fullName>
        <ecNumber evidence="5">2.7.11.1</ecNumber>
    </recommendedName>
</protein>
<dbReference type="InterPro" id="IPR036940">
    <property type="entry name" value="PI3/4_kinase_cat_sf"/>
</dbReference>
<comment type="cofactor">
    <cofactor evidence="1">
        <name>Mn(2+)</name>
        <dbReference type="ChEBI" id="CHEBI:29035"/>
    </cofactor>
</comment>
<keyword evidence="14" id="KW-0539">Nucleus</keyword>
<dbReference type="Pfam" id="PF00454">
    <property type="entry name" value="PI3_PI4_kinase"/>
    <property type="match status" value="1"/>
</dbReference>
<keyword evidence="9" id="KW-0547">Nucleotide-binding</keyword>
<accession>A0AAD7T3E0</accession>
<feature type="region of interest" description="Disordered" evidence="19">
    <location>
        <begin position="116"/>
        <end position="137"/>
    </location>
</feature>